<dbReference type="Proteomes" id="UP001348641">
    <property type="component" value="Unassembled WGS sequence"/>
</dbReference>
<sequence length="54" mass="5887">MATINQRKLAGGGIRYRVKWRLGGTHDGAPQSEPFGTEAGVHTFKLHVEAACHQ</sequence>
<organism evidence="1 2">
    <name type="scientific">Nocardiopsis tropica</name>
    <dbReference type="NCBI Taxonomy" id="109330"/>
    <lineage>
        <taxon>Bacteria</taxon>
        <taxon>Bacillati</taxon>
        <taxon>Actinomycetota</taxon>
        <taxon>Actinomycetes</taxon>
        <taxon>Streptosporangiales</taxon>
        <taxon>Nocardiopsidaceae</taxon>
        <taxon>Nocardiopsis</taxon>
    </lineage>
</organism>
<comment type="caution">
    <text evidence="1">The sequence shown here is derived from an EMBL/GenBank/DDBJ whole genome shotgun (WGS) entry which is preliminary data.</text>
</comment>
<dbReference type="RefSeq" id="WP_330160579.1">
    <property type="nucleotide sequence ID" value="NZ_BAAAJA010000012.1"/>
</dbReference>
<reference evidence="1 2" key="1">
    <citation type="submission" date="2023-07" db="EMBL/GenBank/DDBJ databases">
        <authorList>
            <person name="Girao M."/>
            <person name="Carvalho M.F."/>
        </authorList>
    </citation>
    <scope>NUCLEOTIDE SEQUENCE [LARGE SCALE GENOMIC DNA]</scope>
    <source>
        <strain evidence="1 2">66/93</strain>
    </source>
</reference>
<dbReference type="EMBL" id="JAUUCC010000078">
    <property type="protein sequence ID" value="MEE2053648.1"/>
    <property type="molecule type" value="Genomic_DNA"/>
</dbReference>
<evidence type="ECO:0000313" key="1">
    <source>
        <dbReference type="EMBL" id="MEE2053648.1"/>
    </source>
</evidence>
<evidence type="ECO:0000313" key="2">
    <source>
        <dbReference type="Proteomes" id="UP001348641"/>
    </source>
</evidence>
<protein>
    <submittedName>
        <fullName evidence="1">Uncharacterized protein</fullName>
    </submittedName>
</protein>
<accession>A0ABU7KWG4</accession>
<proteinExistence type="predicted"/>
<name>A0ABU7KWG4_9ACTN</name>
<gene>
    <name evidence="1" type="ORF">Q8A49_24415</name>
</gene>